<proteinExistence type="inferred from homology"/>
<dbReference type="RefSeq" id="WP_387417466.1">
    <property type="nucleotide sequence ID" value="NZ_JBIASD010000043.1"/>
</dbReference>
<dbReference type="PIRSF" id="PIRSF011396">
    <property type="entry name" value="Trp_halogenase"/>
    <property type="match status" value="1"/>
</dbReference>
<evidence type="ECO:0000313" key="2">
    <source>
        <dbReference type="EMBL" id="MFF3671279.1"/>
    </source>
</evidence>
<protein>
    <submittedName>
        <fullName evidence="2">Tryptophan halogenase family protein</fullName>
        <ecNumber evidence="2">1.14.19.-</ecNumber>
    </submittedName>
</protein>
<sequence>MVKKVIIVGGGTSGWMTASYLRAAFGDRVAVTLVESKNIATIGVGEATFSTIRHFFDYLGLEEREWMPECHATYKLAIRFQNWRAPGHHFYHPFERLRVVDGFPLTDWWLHNGLSDRFDRDCFVISSLCDAKRSPRYLSGALFEQDFEENAEQRAYRTTLTEQGTQFPYAYHFDAALLARYLTRYATERGVRHVLDDVVDVRLDERGWIDHVVTREHGELKGDLFVDCTGFRGMLLNKALSVPFVSYQDSLPNDRAVALRVPVDMAEHGMRPCTTATAMDAGWIWTIPLYGRVGTGYVYASDYCEPEEAERTLREFVGPMADSLEANHIRMRIGRSERSWVNNCVAIGLSSGFVEPLESTGVFFIQHGIEQLVKHFPSEHWDDRVRESYNQRVANAMDGVREFLVLHYRAAARSDNPYWKDAATRVIPDGLGERMEQWQAKLPDSETIFPHYHGFEPYSYVAMLLGLGGLSLTSSPALRLFDQSRAADEMRLVHEQAKTLVAKLPSQYEYFAHLHGDPLPGRRPEPSPAT</sequence>
<dbReference type="InterPro" id="IPR006905">
    <property type="entry name" value="Flavin_halogenase"/>
</dbReference>
<dbReference type="GO" id="GO:0016491">
    <property type="term" value="F:oxidoreductase activity"/>
    <property type="evidence" value="ECO:0007669"/>
    <property type="project" value="UniProtKB-KW"/>
</dbReference>
<gene>
    <name evidence="2" type="ORF">ACFYXI_37415</name>
</gene>
<evidence type="ECO:0000256" key="1">
    <source>
        <dbReference type="ARBA" id="ARBA00038396"/>
    </source>
</evidence>
<dbReference type="EC" id="1.14.19.-" evidence="2"/>
<dbReference type="Pfam" id="PF04820">
    <property type="entry name" value="Trp_halogenase"/>
    <property type="match status" value="1"/>
</dbReference>
<evidence type="ECO:0000313" key="3">
    <source>
        <dbReference type="Proteomes" id="UP001602013"/>
    </source>
</evidence>
<dbReference type="Gene3D" id="3.50.50.60">
    <property type="entry name" value="FAD/NAD(P)-binding domain"/>
    <property type="match status" value="1"/>
</dbReference>
<keyword evidence="2" id="KW-0560">Oxidoreductase</keyword>
<accession>A0ABW6T576</accession>
<dbReference type="Proteomes" id="UP001602013">
    <property type="component" value="Unassembled WGS sequence"/>
</dbReference>
<dbReference type="PANTHER" id="PTHR43747:SF4">
    <property type="entry name" value="FLAVIN-DEPENDENT TRYPTOPHAN HALOGENASE"/>
    <property type="match status" value="1"/>
</dbReference>
<keyword evidence="3" id="KW-1185">Reference proteome</keyword>
<reference evidence="2 3" key="1">
    <citation type="submission" date="2024-10" db="EMBL/GenBank/DDBJ databases">
        <title>The Natural Products Discovery Center: Release of the First 8490 Sequenced Strains for Exploring Actinobacteria Biosynthetic Diversity.</title>
        <authorList>
            <person name="Kalkreuter E."/>
            <person name="Kautsar S.A."/>
            <person name="Yang D."/>
            <person name="Bader C.D."/>
            <person name="Teijaro C.N."/>
            <person name="Fluegel L."/>
            <person name="Davis C.M."/>
            <person name="Simpson J.R."/>
            <person name="Lauterbach L."/>
            <person name="Steele A.D."/>
            <person name="Gui C."/>
            <person name="Meng S."/>
            <person name="Li G."/>
            <person name="Viehrig K."/>
            <person name="Ye F."/>
            <person name="Su P."/>
            <person name="Kiefer A.F."/>
            <person name="Nichols A."/>
            <person name="Cepeda A.J."/>
            <person name="Yan W."/>
            <person name="Fan B."/>
            <person name="Jiang Y."/>
            <person name="Adhikari A."/>
            <person name="Zheng C.-J."/>
            <person name="Schuster L."/>
            <person name="Cowan T.M."/>
            <person name="Smanski M.J."/>
            <person name="Chevrette M.G."/>
            <person name="De Carvalho L.P.S."/>
            <person name="Shen B."/>
        </authorList>
    </citation>
    <scope>NUCLEOTIDE SEQUENCE [LARGE SCALE GENOMIC DNA]</scope>
    <source>
        <strain evidence="2 3">NPDC002173</strain>
    </source>
</reference>
<comment type="caution">
    <text evidence="2">The sequence shown here is derived from an EMBL/GenBank/DDBJ whole genome shotgun (WGS) entry which is preliminary data.</text>
</comment>
<dbReference type="InterPro" id="IPR033856">
    <property type="entry name" value="Trp_halogen"/>
</dbReference>
<comment type="similarity">
    <text evidence="1">Belongs to the flavin-dependent halogenase family. Bacterial tryptophan halogenase subfamily.</text>
</comment>
<dbReference type="SUPFAM" id="SSF51905">
    <property type="entry name" value="FAD/NAD(P)-binding domain"/>
    <property type="match status" value="1"/>
</dbReference>
<name>A0ABW6T576_9ACTN</name>
<dbReference type="InterPro" id="IPR036188">
    <property type="entry name" value="FAD/NAD-bd_sf"/>
</dbReference>
<dbReference type="PANTHER" id="PTHR43747">
    <property type="entry name" value="FAD-BINDING PROTEIN"/>
    <property type="match status" value="1"/>
</dbReference>
<dbReference type="EMBL" id="JBIASD010000043">
    <property type="protein sequence ID" value="MFF3671279.1"/>
    <property type="molecule type" value="Genomic_DNA"/>
</dbReference>
<dbReference type="InterPro" id="IPR050816">
    <property type="entry name" value="Flavin-dep_Halogenase_NPB"/>
</dbReference>
<organism evidence="2 3">
    <name type="scientific">Microtetraspora malaysiensis</name>
    <dbReference type="NCBI Taxonomy" id="161358"/>
    <lineage>
        <taxon>Bacteria</taxon>
        <taxon>Bacillati</taxon>
        <taxon>Actinomycetota</taxon>
        <taxon>Actinomycetes</taxon>
        <taxon>Streptosporangiales</taxon>
        <taxon>Streptosporangiaceae</taxon>
        <taxon>Microtetraspora</taxon>
    </lineage>
</organism>